<evidence type="ECO:0000256" key="1">
    <source>
        <dbReference type="SAM" id="MobiDB-lite"/>
    </source>
</evidence>
<feature type="region of interest" description="Disordered" evidence="1">
    <location>
        <begin position="280"/>
        <end position="341"/>
    </location>
</feature>
<organism evidence="5 6">
    <name type="scientific">Senna tora</name>
    <dbReference type="NCBI Taxonomy" id="362788"/>
    <lineage>
        <taxon>Eukaryota</taxon>
        <taxon>Viridiplantae</taxon>
        <taxon>Streptophyta</taxon>
        <taxon>Embryophyta</taxon>
        <taxon>Tracheophyta</taxon>
        <taxon>Spermatophyta</taxon>
        <taxon>Magnoliopsida</taxon>
        <taxon>eudicotyledons</taxon>
        <taxon>Gunneridae</taxon>
        <taxon>Pentapetalae</taxon>
        <taxon>rosids</taxon>
        <taxon>fabids</taxon>
        <taxon>Fabales</taxon>
        <taxon>Fabaceae</taxon>
        <taxon>Caesalpinioideae</taxon>
        <taxon>Cassia clade</taxon>
        <taxon>Senna</taxon>
    </lineage>
</organism>
<evidence type="ECO:0000313" key="5">
    <source>
        <dbReference type="EMBL" id="KAF7841605.1"/>
    </source>
</evidence>
<keyword evidence="2" id="KW-0812">Transmembrane</keyword>
<feature type="domain" description="DUF630" evidence="4">
    <location>
        <begin position="1"/>
        <end position="57"/>
    </location>
</feature>
<dbReference type="Pfam" id="PF04782">
    <property type="entry name" value="DUF632"/>
    <property type="match status" value="2"/>
</dbReference>
<protein>
    <submittedName>
        <fullName evidence="5">Nitrate regulatory gene2 protein-like</fullName>
    </submittedName>
</protein>
<comment type="caution">
    <text evidence="5">The sequence shown here is derived from an EMBL/GenBank/DDBJ whole genome shotgun (WGS) entry which is preliminary data.</text>
</comment>
<feature type="domain" description="DUF632" evidence="3">
    <location>
        <begin position="382"/>
        <end position="483"/>
    </location>
</feature>
<keyword evidence="2" id="KW-1133">Transmembrane helix</keyword>
<keyword evidence="6" id="KW-1185">Reference proteome</keyword>
<feature type="region of interest" description="Disordered" evidence="1">
    <location>
        <begin position="63"/>
        <end position="99"/>
    </location>
</feature>
<dbReference type="InterPro" id="IPR006868">
    <property type="entry name" value="DUF630"/>
</dbReference>
<proteinExistence type="predicted"/>
<reference evidence="5" key="1">
    <citation type="submission" date="2020-09" db="EMBL/GenBank/DDBJ databases">
        <title>Genome-Enabled Discovery of Anthraquinone Biosynthesis in Senna tora.</title>
        <authorList>
            <person name="Kang S.-H."/>
            <person name="Pandey R.P."/>
            <person name="Lee C.-M."/>
            <person name="Sim J.-S."/>
            <person name="Jeong J.-T."/>
            <person name="Choi B.-S."/>
            <person name="Jung M."/>
            <person name="Ginzburg D."/>
            <person name="Zhao K."/>
            <person name="Won S.Y."/>
            <person name="Oh T.-J."/>
            <person name="Yu Y."/>
            <person name="Kim N.-H."/>
            <person name="Lee O.R."/>
            <person name="Lee T.-H."/>
            <person name="Bashyal P."/>
            <person name="Kim T.-S."/>
            <person name="Lee W.-H."/>
            <person name="Kawkins C."/>
            <person name="Kim C.-K."/>
            <person name="Kim J.S."/>
            <person name="Ahn B.O."/>
            <person name="Rhee S.Y."/>
            <person name="Sohng J.K."/>
        </authorList>
    </citation>
    <scope>NUCLEOTIDE SEQUENCE</scope>
    <source>
        <tissue evidence="5">Leaf</tissue>
    </source>
</reference>
<evidence type="ECO:0000313" key="6">
    <source>
        <dbReference type="Proteomes" id="UP000634136"/>
    </source>
</evidence>
<gene>
    <name evidence="5" type="ORF">G2W53_003903</name>
</gene>
<dbReference type="AlphaFoldDB" id="A0A835CIU6"/>
<evidence type="ECO:0000259" key="4">
    <source>
        <dbReference type="Pfam" id="PF04783"/>
    </source>
</evidence>
<feature type="compositionally biased region" description="Acidic residues" evidence="1">
    <location>
        <begin position="280"/>
        <end position="294"/>
    </location>
</feature>
<feature type="compositionally biased region" description="Polar residues" evidence="1">
    <location>
        <begin position="326"/>
        <end position="337"/>
    </location>
</feature>
<dbReference type="EMBL" id="JAAIUW010000002">
    <property type="protein sequence ID" value="KAF7841605.1"/>
    <property type="molecule type" value="Genomic_DNA"/>
</dbReference>
<dbReference type="InterPro" id="IPR006867">
    <property type="entry name" value="DUF632"/>
</dbReference>
<name>A0A835CIU6_9FABA</name>
<dbReference type="PANTHER" id="PTHR21450:SF41">
    <property type="entry name" value="RNA POLYMERASE SUBUNIT BETA, PUTATIVE (DUF630 AND DUF632)-RELATED"/>
    <property type="match status" value="1"/>
</dbReference>
<dbReference type="PANTHER" id="PTHR21450">
    <property type="entry name" value="PROTEIN ALTERED PHOSPHATE STARVATION RESPONSE 1"/>
    <property type="match status" value="1"/>
</dbReference>
<dbReference type="OrthoDB" id="658187at2759"/>
<dbReference type="Proteomes" id="UP000634136">
    <property type="component" value="Unassembled WGS sequence"/>
</dbReference>
<feature type="compositionally biased region" description="Basic and acidic residues" evidence="1">
    <location>
        <begin position="313"/>
        <end position="325"/>
    </location>
</feature>
<feature type="transmembrane region" description="Helical" evidence="2">
    <location>
        <begin position="488"/>
        <end position="509"/>
    </location>
</feature>
<evidence type="ECO:0000256" key="2">
    <source>
        <dbReference type="SAM" id="Phobius"/>
    </source>
</evidence>
<dbReference type="Pfam" id="PF04783">
    <property type="entry name" value="DUF630"/>
    <property type="match status" value="1"/>
</dbReference>
<accession>A0A835CIU6</accession>
<sequence>MGCISSKLNDLPVVSLCRQRCAFLDEAIHLRYALSAAHISYINSLQSISLSLHHFLQFHFTPSPPPSPPPSHNPQPVIASASASTVEPVDASHSPSQLSHINYGSHLQFRSKFNEEDDDDNLHLPSLNYFGHSSIFSSNFPSNQQGLASFLGDGYMHMNYMQNEATPSIGYEQRPPSPRTVYMGESSSFYPYPYSNYNPIPYYPYYGYQTYGGGGSEFYGPPPPYWSEPPVDTSSTKLPSPPRSSGSDFLNFFYNEYKYYSQQQYIPSQDLDEVRKEEGIPDLEDDDSQPEEEVEPVHGDQNVADDGIGDHSASSKDYQEIKKETSPNQTRPSTVSMENERVEVKYENEGVEVQSEPHVVHKDVTDGDERSGEQGSPRDALEVAIEIAIQFWKASESSAEVAKMLEVGTLPYHRKHSAYQVAPSLSMVSQPSAFKSAKTTSTLITGGPANLDFDEDLLARSRNLSSILYKLHLWEKKLYNEVKMILCAINVVMFFPWVFILIIIIIFHFQEEEKIRLMHDRKCRKLKRLQLKGADFHKLDSTRTLIKNLSAKMRMAIEVIDKVSTAINKIRDEELWPQLNELIQRLMRMWKSMLECHRSQCEAIREANILGSIGSRKKNCDAHLASKKLEQELINWTFQFSNWVSAQKGYVKALNNWLTKCLLYEPEETPDGTVVPSSPGSIGAPPIFVICNKWSQAMEQMSEKEVIDSMQVFAMSVLQIWEQDRLEMHQQVTTNRYPERNIEREGHELQKLIQALQRKMVLAFGEAAGSLSISENIISDGDKGNSLHDSLQGILEAMERFTDRSARMYEELIDATK</sequence>
<feature type="compositionally biased region" description="Pro residues" evidence="1">
    <location>
        <begin position="63"/>
        <end position="73"/>
    </location>
</feature>
<feature type="domain" description="DUF632" evidence="3">
    <location>
        <begin position="511"/>
        <end position="717"/>
    </location>
</feature>
<keyword evidence="2" id="KW-0472">Membrane</keyword>
<evidence type="ECO:0000259" key="3">
    <source>
        <dbReference type="Pfam" id="PF04782"/>
    </source>
</evidence>